<gene>
    <name evidence="4" type="ORF">ENS19_05770</name>
</gene>
<keyword evidence="2" id="KW-1133">Transmembrane helix</keyword>
<dbReference type="Pfam" id="PF00882">
    <property type="entry name" value="Zn_dep_PLPC"/>
    <property type="match status" value="1"/>
</dbReference>
<dbReference type="InterPro" id="IPR008964">
    <property type="entry name" value="Invasin/intimin_cell_adhesion"/>
</dbReference>
<dbReference type="EMBL" id="DSTX01000011">
    <property type="protein sequence ID" value="HFK20776.1"/>
    <property type="molecule type" value="Genomic_DNA"/>
</dbReference>
<evidence type="ECO:0000256" key="2">
    <source>
        <dbReference type="SAM" id="Phobius"/>
    </source>
</evidence>
<dbReference type="SUPFAM" id="SSF49373">
    <property type="entry name" value="Invasin/intimin cell-adhesion fragments"/>
    <property type="match status" value="2"/>
</dbReference>
<dbReference type="GO" id="GO:0016788">
    <property type="term" value="F:hydrolase activity, acting on ester bonds"/>
    <property type="evidence" value="ECO:0007669"/>
    <property type="project" value="InterPro"/>
</dbReference>
<feature type="domain" description="Big-1" evidence="3">
    <location>
        <begin position="501"/>
        <end position="585"/>
    </location>
</feature>
<dbReference type="InterPro" id="IPR029002">
    <property type="entry name" value="PLPC/GPLD1"/>
</dbReference>
<dbReference type="InterPro" id="IPR008947">
    <property type="entry name" value="PLipase_C/P1_nuclease_dom_sf"/>
</dbReference>
<dbReference type="Gene3D" id="2.60.40.10">
    <property type="entry name" value="Immunoglobulins"/>
    <property type="match status" value="2"/>
</dbReference>
<organism evidence="4">
    <name type="scientific">Candidatus Methanomethylicus mesodigestus</name>
    <dbReference type="NCBI Taxonomy" id="1867258"/>
    <lineage>
        <taxon>Archaea</taxon>
        <taxon>Thermoproteota</taxon>
        <taxon>Methanosuratincolia</taxon>
        <taxon>Candidatus Methanomethylicales</taxon>
        <taxon>Candidatus Methanomethylicaceae</taxon>
        <taxon>Candidatus Methanomethylicus</taxon>
    </lineage>
</organism>
<feature type="domain" description="Big-1" evidence="3">
    <location>
        <begin position="596"/>
        <end position="684"/>
    </location>
</feature>
<comment type="caution">
    <text evidence="4">The sequence shown here is derived from an EMBL/GenBank/DDBJ whole genome shotgun (WGS) entry which is preliminary data.</text>
</comment>
<accession>A0A7C3J3Z3</accession>
<dbReference type="InterPro" id="IPR003344">
    <property type="entry name" value="Big_1_dom"/>
</dbReference>
<protein>
    <recommendedName>
        <fullName evidence="3">Big-1 domain-containing protein</fullName>
    </recommendedName>
</protein>
<feature type="transmembrane region" description="Helical" evidence="2">
    <location>
        <begin position="700"/>
        <end position="719"/>
    </location>
</feature>
<sequence>MDKKKINAAKAFSVFILFALLVNAGVGSALAYSNGGMSSTVSNPKYSTHDFIVDHALSFLPEEEKQFLVDRFSRLLYGTELPDYASAVGGYGIGDTSKHHVYYFSNKTLQDNSSAVRAQAMYNYALQLMMEGDLDKAVMMIGAMTHYITDVGSFGHVMGASTDWGAPDLATVTEYEDYVGNRTMQYESNTFGKYIIFDGELTARTAYNATLELAYNTTFGDSKGRSAAWLNDFWCGCNSLCRERAGQTLNIAINLVADVLHTFYLEASGEGGIAAITSATVTNGSGVANLVGGGMARVYTGSQLWMNFTVANVNFSSPVPLRIRLYDNGTLTGESVEVMVSQGSPSLQPFLISSIQGPAVHYYSAELVLNTTFGEVVKDVVNFSVKAVNSSIGVSAAPLSVSGGNQTKSWQITVSNTGNDALNSVTLRVKSVQNGTITPLNATIGTISEGGSKAVFLNLTTSPNSSIGMKQVIIEARYKDFTGAERAQDFVVTYNVTRVPTEIDLSISQAGVKVNDSVFVTALLKDGNLVPLVNKAIRFYSNATYLGMMTTDMNGSATILVPTEAVGTFELRAEFSGDSVYEGAQRAITMRVLPIETSVSMQTEGAAITGKPLMLKAYVKDENNASVAGITVWFQEKSGSDWVTLGSAVSDNAGVATFSYQQVKAGESVFRAVFAGESVYDGSSSAELSIVGRDDPTTTYAIIIVAILAAAAVFYFVFVRHR</sequence>
<dbReference type="SMART" id="SM00634">
    <property type="entry name" value="BID_1"/>
    <property type="match status" value="2"/>
</dbReference>
<dbReference type="InterPro" id="IPR013783">
    <property type="entry name" value="Ig-like_fold"/>
</dbReference>
<proteinExistence type="inferred from homology"/>
<evidence type="ECO:0000259" key="3">
    <source>
        <dbReference type="SMART" id="SM00634"/>
    </source>
</evidence>
<dbReference type="AlphaFoldDB" id="A0A7C3J3Z3"/>
<reference evidence="4" key="1">
    <citation type="journal article" date="2020" name="mSystems">
        <title>Genome- and Community-Level Interaction Insights into Carbon Utilization and Element Cycling Functions of Hydrothermarchaeota in Hydrothermal Sediment.</title>
        <authorList>
            <person name="Zhou Z."/>
            <person name="Liu Y."/>
            <person name="Xu W."/>
            <person name="Pan J."/>
            <person name="Luo Z.H."/>
            <person name="Li M."/>
        </authorList>
    </citation>
    <scope>NUCLEOTIDE SEQUENCE [LARGE SCALE GENOMIC DNA]</scope>
    <source>
        <strain evidence="4">SpSt-468</strain>
    </source>
</reference>
<evidence type="ECO:0000256" key="1">
    <source>
        <dbReference type="ARBA" id="ARBA00010116"/>
    </source>
</evidence>
<keyword evidence="2" id="KW-0812">Transmembrane</keyword>
<dbReference type="Gene3D" id="1.10.575.10">
    <property type="entry name" value="P1 Nuclease"/>
    <property type="match status" value="1"/>
</dbReference>
<keyword evidence="2" id="KW-0472">Membrane</keyword>
<comment type="similarity">
    <text evidence="1">Belongs to the intimin/invasin family.</text>
</comment>
<evidence type="ECO:0000313" key="4">
    <source>
        <dbReference type="EMBL" id="HFK20776.1"/>
    </source>
</evidence>
<dbReference type="SUPFAM" id="SSF48537">
    <property type="entry name" value="Phospholipase C/P1 nuclease"/>
    <property type="match status" value="1"/>
</dbReference>
<name>A0A7C3J3Z3_9CREN</name>